<gene>
    <name evidence="1" type="ORF">IDH45_18935</name>
</gene>
<dbReference type="RefSeq" id="WP_190929687.1">
    <property type="nucleotide sequence ID" value="NZ_JACXJA010000026.1"/>
</dbReference>
<evidence type="ECO:0000313" key="2">
    <source>
        <dbReference type="Proteomes" id="UP000639396"/>
    </source>
</evidence>
<comment type="caution">
    <text evidence="1">The sequence shown here is derived from an EMBL/GenBank/DDBJ whole genome shotgun (WGS) entry which is preliminary data.</text>
</comment>
<evidence type="ECO:0000313" key="1">
    <source>
        <dbReference type="EMBL" id="MBD2864065.1"/>
    </source>
</evidence>
<dbReference type="Gene3D" id="3.40.190.10">
    <property type="entry name" value="Periplasmic binding protein-like II"/>
    <property type="match status" value="1"/>
</dbReference>
<sequence>MVVNSPAWKGIFQTVIHAYREKQVIHPEPNADSSTFESVIRRNRFLMGTAAMTVDRYYLLANMTNAERQNINKSPNWQLVTAPTSPSAPNETETVSVHDMFAIHVQSKQIGAAWELVKFINGESTAKALGAGGGSSLLLTRVEHNPKEVNGRSVEAFHRLQPSMKDWTAVHKNTPIGFPGTFSGILHTEIEAVLERGKSVEEGLAAIQEQSQLALDALK</sequence>
<dbReference type="EMBL" id="JACXJA010000026">
    <property type="protein sequence ID" value="MBD2864065.1"/>
    <property type="molecule type" value="Genomic_DNA"/>
</dbReference>
<protein>
    <recommendedName>
        <fullName evidence="3">Extracellular solute-binding protein</fullName>
    </recommendedName>
</protein>
<dbReference type="AlphaFoldDB" id="A0A927H0U3"/>
<evidence type="ECO:0008006" key="3">
    <source>
        <dbReference type="Google" id="ProtNLM"/>
    </source>
</evidence>
<dbReference type="Proteomes" id="UP000639396">
    <property type="component" value="Unassembled WGS sequence"/>
</dbReference>
<reference evidence="1" key="1">
    <citation type="submission" date="2020-09" db="EMBL/GenBank/DDBJ databases">
        <title>A novel bacterium of genus Paenibacillus, isolated from South China Sea.</title>
        <authorList>
            <person name="Huang H."/>
            <person name="Mo K."/>
            <person name="Hu Y."/>
        </authorList>
    </citation>
    <scope>NUCLEOTIDE SEQUENCE</scope>
    <source>
        <strain evidence="1">IB182363</strain>
    </source>
</reference>
<name>A0A927H0U3_9BACL</name>
<organism evidence="1 2">
    <name type="scientific">Paenibacillus oceani</name>
    <dbReference type="NCBI Taxonomy" id="2772510"/>
    <lineage>
        <taxon>Bacteria</taxon>
        <taxon>Bacillati</taxon>
        <taxon>Bacillota</taxon>
        <taxon>Bacilli</taxon>
        <taxon>Bacillales</taxon>
        <taxon>Paenibacillaceae</taxon>
        <taxon>Paenibacillus</taxon>
    </lineage>
</organism>
<dbReference type="SUPFAM" id="SSF53850">
    <property type="entry name" value="Periplasmic binding protein-like II"/>
    <property type="match status" value="1"/>
</dbReference>
<keyword evidence="2" id="KW-1185">Reference proteome</keyword>
<proteinExistence type="predicted"/>
<accession>A0A927H0U3</accession>